<dbReference type="AlphaFoldDB" id="Q0C4M7"/>
<dbReference type="KEGG" id="hne:HNE_0587"/>
<sequence length="86" mass="9133">MKLRKVKTQVSRNTDANLARKSGAAAIIWPIGSSSSPITIRTTRITTAASAAKAAMKASAARHDFRRTGAILAGFKVQVFTSNSRS</sequence>
<dbReference type="HOGENOM" id="CLU_2493697_0_0_5"/>
<dbReference type="EMBL" id="CP000158">
    <property type="protein sequence ID" value="ABI77082.1"/>
    <property type="molecule type" value="Genomic_DNA"/>
</dbReference>
<evidence type="ECO:0000313" key="1">
    <source>
        <dbReference type="EMBL" id="ABI77082.1"/>
    </source>
</evidence>
<name>Q0C4M7_HYPNA</name>
<proteinExistence type="predicted"/>
<organism evidence="1 2">
    <name type="scientific">Hyphomonas neptunium (strain ATCC 15444)</name>
    <dbReference type="NCBI Taxonomy" id="228405"/>
    <lineage>
        <taxon>Bacteria</taxon>
        <taxon>Pseudomonadati</taxon>
        <taxon>Pseudomonadota</taxon>
        <taxon>Alphaproteobacteria</taxon>
        <taxon>Hyphomonadales</taxon>
        <taxon>Hyphomonadaceae</taxon>
        <taxon>Hyphomonas</taxon>
    </lineage>
</organism>
<keyword evidence="2" id="KW-1185">Reference proteome</keyword>
<evidence type="ECO:0000313" key="2">
    <source>
        <dbReference type="Proteomes" id="UP000001959"/>
    </source>
</evidence>
<dbReference type="Proteomes" id="UP000001959">
    <property type="component" value="Chromosome"/>
</dbReference>
<accession>Q0C4M7</accession>
<reference evidence="1 2" key="1">
    <citation type="journal article" date="2006" name="J. Bacteriol.">
        <title>Comparative genomic evidence for a close relationship between the dimorphic prosthecate bacteria Hyphomonas neptunium and Caulobacter crescentus.</title>
        <authorList>
            <person name="Badger J.H."/>
            <person name="Hoover T.R."/>
            <person name="Brun Y.V."/>
            <person name="Weiner R.M."/>
            <person name="Laub M.T."/>
            <person name="Alexandre G."/>
            <person name="Mrazek J."/>
            <person name="Ren Q."/>
            <person name="Paulsen I.T."/>
            <person name="Nelson K.E."/>
            <person name="Khouri H.M."/>
            <person name="Radune D."/>
            <person name="Sosa J."/>
            <person name="Dodson R.J."/>
            <person name="Sullivan S.A."/>
            <person name="Rosovitz M.J."/>
            <person name="Madupu R."/>
            <person name="Brinkac L.M."/>
            <person name="Durkin A.S."/>
            <person name="Daugherty S.C."/>
            <person name="Kothari S.P."/>
            <person name="Giglio M.G."/>
            <person name="Zhou L."/>
            <person name="Haft D.H."/>
            <person name="Selengut J.D."/>
            <person name="Davidsen T.M."/>
            <person name="Yang Q."/>
            <person name="Zafar N."/>
            <person name="Ward N.L."/>
        </authorList>
    </citation>
    <scope>NUCLEOTIDE SEQUENCE [LARGE SCALE GENOMIC DNA]</scope>
    <source>
        <strain evidence="1 2">ATCC 15444</strain>
    </source>
</reference>
<gene>
    <name evidence="1" type="ordered locus">HNE_0587</name>
</gene>
<dbReference type="STRING" id="228405.HNE_0587"/>
<protein>
    <submittedName>
        <fullName evidence="1">Uncharacterized protein</fullName>
    </submittedName>
</protein>